<accession>A0A8U0A4K7</accession>
<dbReference type="Proteomes" id="UP000831768">
    <property type="component" value="Chromosome"/>
</dbReference>
<reference evidence="1" key="1">
    <citation type="submission" date="2022-04" db="EMBL/GenBank/DDBJ databases">
        <title>Halocatena sp. nov., isolated from a salt lake.</title>
        <authorList>
            <person name="Cui H.-L."/>
        </authorList>
    </citation>
    <scope>NUCLEOTIDE SEQUENCE</scope>
    <source>
        <strain evidence="1">AD-1</strain>
    </source>
</reference>
<dbReference type="Pfam" id="PF24018">
    <property type="entry name" value="DUF7331"/>
    <property type="match status" value="1"/>
</dbReference>
<dbReference type="AlphaFoldDB" id="A0A8U0A4K7"/>
<evidence type="ECO:0000313" key="1">
    <source>
        <dbReference type="EMBL" id="UPM43398.1"/>
    </source>
</evidence>
<sequence>MEERSRTRTDGRYENYGRFETREGLLVVYEHDNPNAWIRSDTISILEE</sequence>
<dbReference type="InterPro" id="IPR055755">
    <property type="entry name" value="DUF7331"/>
</dbReference>
<dbReference type="EMBL" id="CP096019">
    <property type="protein sequence ID" value="UPM43398.1"/>
    <property type="molecule type" value="Genomic_DNA"/>
</dbReference>
<gene>
    <name evidence="1" type="ORF">MW046_02880</name>
</gene>
<evidence type="ECO:0000313" key="2">
    <source>
        <dbReference type="Proteomes" id="UP000831768"/>
    </source>
</evidence>
<organism evidence="1 2">
    <name type="scientific">Halocatena salina</name>
    <dbReference type="NCBI Taxonomy" id="2934340"/>
    <lineage>
        <taxon>Archaea</taxon>
        <taxon>Methanobacteriati</taxon>
        <taxon>Methanobacteriota</taxon>
        <taxon>Stenosarchaea group</taxon>
        <taxon>Halobacteria</taxon>
        <taxon>Halobacteriales</taxon>
        <taxon>Natronomonadaceae</taxon>
        <taxon>Halocatena</taxon>
    </lineage>
</organism>
<proteinExistence type="predicted"/>
<protein>
    <submittedName>
        <fullName evidence="1">Uncharacterized protein</fullName>
    </submittedName>
</protein>
<dbReference type="KEGG" id="haad:MW046_02880"/>
<name>A0A8U0A4K7_9EURY</name>
<keyword evidence="2" id="KW-1185">Reference proteome</keyword>
<dbReference type="GeneID" id="71926957"/>
<dbReference type="RefSeq" id="WP_247994065.1">
    <property type="nucleotide sequence ID" value="NZ_CP096019.1"/>
</dbReference>